<evidence type="ECO:0000313" key="5">
    <source>
        <dbReference type="Proteomes" id="UP001595645"/>
    </source>
</evidence>
<comment type="similarity">
    <text evidence="3">Belongs to the FPP/GGPP synthase family.</text>
</comment>
<evidence type="ECO:0000313" key="4">
    <source>
        <dbReference type="EMBL" id="MFC3453790.1"/>
    </source>
</evidence>
<dbReference type="Pfam" id="PF00348">
    <property type="entry name" value="polyprenyl_synt"/>
    <property type="match status" value="1"/>
</dbReference>
<dbReference type="SFLD" id="SFLDS00005">
    <property type="entry name" value="Isoprenoid_Synthase_Type_I"/>
    <property type="match status" value="1"/>
</dbReference>
<organism evidence="4 5">
    <name type="scientific">Amycolatopsis speibonae</name>
    <dbReference type="NCBI Taxonomy" id="1450224"/>
    <lineage>
        <taxon>Bacteria</taxon>
        <taxon>Bacillati</taxon>
        <taxon>Actinomycetota</taxon>
        <taxon>Actinomycetes</taxon>
        <taxon>Pseudonocardiales</taxon>
        <taxon>Pseudonocardiaceae</taxon>
        <taxon>Amycolatopsis</taxon>
    </lineage>
</organism>
<dbReference type="InterPro" id="IPR033749">
    <property type="entry name" value="Polyprenyl_synt_CS"/>
</dbReference>
<dbReference type="PANTHER" id="PTHR12001:SF86">
    <property type="entry name" value="GERANYLGERANYL DIPHOSPHATE SYNTHASE"/>
    <property type="match status" value="1"/>
</dbReference>
<keyword evidence="3" id="KW-0808">Transferase</keyword>
<dbReference type="Gene3D" id="1.10.600.10">
    <property type="entry name" value="Farnesyl Diphosphate Synthase"/>
    <property type="match status" value="1"/>
</dbReference>
<dbReference type="Proteomes" id="UP001595645">
    <property type="component" value="Unassembled WGS sequence"/>
</dbReference>
<dbReference type="SUPFAM" id="SSF48576">
    <property type="entry name" value="Terpenoid synthases"/>
    <property type="match status" value="1"/>
</dbReference>
<evidence type="ECO:0000256" key="3">
    <source>
        <dbReference type="RuleBase" id="RU004466"/>
    </source>
</evidence>
<evidence type="ECO:0000256" key="2">
    <source>
        <dbReference type="ARBA" id="ARBA00022842"/>
    </source>
</evidence>
<accession>A0ABV7P6V9</accession>
<proteinExistence type="inferred from homology"/>
<keyword evidence="2" id="KW-0460">Magnesium</keyword>
<dbReference type="InterPro" id="IPR000092">
    <property type="entry name" value="Polyprenyl_synt"/>
</dbReference>
<protein>
    <submittedName>
        <fullName evidence="4">Polyprenyl synthetase family protein</fullName>
    </submittedName>
</protein>
<dbReference type="CDD" id="cd00685">
    <property type="entry name" value="Trans_IPPS_HT"/>
    <property type="match status" value="1"/>
</dbReference>
<keyword evidence="5" id="KW-1185">Reference proteome</keyword>
<name>A0ABV7P6V9_9PSEU</name>
<dbReference type="RefSeq" id="WP_378242724.1">
    <property type="nucleotide sequence ID" value="NZ_JBHRWK010000056.1"/>
</dbReference>
<dbReference type="PROSITE" id="PS00723">
    <property type="entry name" value="POLYPRENYL_SYNTHASE_1"/>
    <property type="match status" value="1"/>
</dbReference>
<reference evidence="5" key="1">
    <citation type="journal article" date="2019" name="Int. J. Syst. Evol. Microbiol.">
        <title>The Global Catalogue of Microorganisms (GCM) 10K type strain sequencing project: providing services to taxonomists for standard genome sequencing and annotation.</title>
        <authorList>
            <consortium name="The Broad Institute Genomics Platform"/>
            <consortium name="The Broad Institute Genome Sequencing Center for Infectious Disease"/>
            <person name="Wu L."/>
            <person name="Ma J."/>
        </authorList>
    </citation>
    <scope>NUCLEOTIDE SEQUENCE [LARGE SCALE GENOMIC DNA]</scope>
    <source>
        <strain evidence="5">CGMCC 4.7676</strain>
    </source>
</reference>
<dbReference type="PANTHER" id="PTHR12001">
    <property type="entry name" value="GERANYLGERANYL PYROPHOSPHATE SYNTHASE"/>
    <property type="match status" value="1"/>
</dbReference>
<evidence type="ECO:0000256" key="1">
    <source>
        <dbReference type="ARBA" id="ARBA00022723"/>
    </source>
</evidence>
<dbReference type="InterPro" id="IPR008949">
    <property type="entry name" value="Isoprenoid_synthase_dom_sf"/>
</dbReference>
<comment type="caution">
    <text evidence="4">The sequence shown here is derived from an EMBL/GenBank/DDBJ whole genome shotgun (WGS) entry which is preliminary data.</text>
</comment>
<sequence length="374" mass="38988">MDDHLYLSRRQSIMLLEFDGSRTRELLVMANPTVTGVPAVPAALERARETSLPVLRRAIATLHPDLAAVAGYHCGLTDQHGRPVTAGGGGKMLRPALVLLSARTTETPARTSPSEAVVAGAGAVQLVHEFSLLHDDIMDRDRTRRGRATAWTVYGTDTALLAGDVVMALAISMLGDHPPAAAALAEAVVCLCAGQAEDLALGTRSAVTVADWERMATGKTGALIAASCRVGALLGGGDDGIATALSDIGEHLGLAFQAVDDWLGIWGNSAATGKPVGADIAARKRSLPITATLSTPGAASQTLAAILDTPGNLTVGDIAEAIAALDHANAGEFTRHHAQRHTTHIRTALGALDLPPEVRRDWDDLVTFLTTRTT</sequence>
<dbReference type="EMBL" id="JBHRWK010000056">
    <property type="protein sequence ID" value="MFC3453790.1"/>
    <property type="molecule type" value="Genomic_DNA"/>
</dbReference>
<gene>
    <name evidence="4" type="ORF">ACFOSH_30510</name>
</gene>
<keyword evidence="1" id="KW-0479">Metal-binding</keyword>